<name>A0ABY0YJA9_9PSED</name>
<gene>
    <name evidence="3" type="ORF">SAMN04490188_0966</name>
</gene>
<feature type="compositionally biased region" description="Polar residues" evidence="1">
    <location>
        <begin position="28"/>
        <end position="52"/>
    </location>
</feature>
<dbReference type="Proteomes" id="UP000183915">
    <property type="component" value="Unassembled WGS sequence"/>
</dbReference>
<reference evidence="3 4" key="1">
    <citation type="submission" date="2016-10" db="EMBL/GenBank/DDBJ databases">
        <authorList>
            <person name="Varghese N."/>
            <person name="Submissions S."/>
        </authorList>
    </citation>
    <scope>NUCLEOTIDE SEQUENCE [LARGE SCALE GENOMIC DNA]</scope>
    <source>
        <strain evidence="3 4">BS3780</strain>
    </source>
</reference>
<evidence type="ECO:0000256" key="1">
    <source>
        <dbReference type="SAM" id="MobiDB-lite"/>
    </source>
</evidence>
<dbReference type="EMBL" id="FNTT01000002">
    <property type="protein sequence ID" value="SED63126.1"/>
    <property type="molecule type" value="Genomic_DNA"/>
</dbReference>
<sequence length="188" mass="20452">MNPVKAIAFSLLLANNLIYSVVAFSETSPSIPPRSNDNNKKATSSPEQNKATGTIVLRDKDNGICRLIVPEPGTAITYSFVNPPTPPGCSGWNDKTRSIQLAELPSATTIFLGDSGDCGKYSKNTWISLKTIKKQTSTSIIETEYLTTFQKNQIIEPGLQMVDLQVNSSFRDELSCIRIQTSAVPPSP</sequence>
<evidence type="ECO:0000313" key="3">
    <source>
        <dbReference type="EMBL" id="SED63126.1"/>
    </source>
</evidence>
<protein>
    <recommendedName>
        <fullName evidence="5">Lipoprotein</fullName>
    </recommendedName>
</protein>
<feature type="region of interest" description="Disordered" evidence="1">
    <location>
        <begin position="28"/>
        <end position="53"/>
    </location>
</feature>
<feature type="signal peptide" evidence="2">
    <location>
        <begin position="1"/>
        <end position="25"/>
    </location>
</feature>
<accession>A0ABY0YJA9</accession>
<proteinExistence type="predicted"/>
<keyword evidence="4" id="KW-1185">Reference proteome</keyword>
<evidence type="ECO:0000313" key="4">
    <source>
        <dbReference type="Proteomes" id="UP000183915"/>
    </source>
</evidence>
<keyword evidence="2" id="KW-0732">Signal</keyword>
<evidence type="ECO:0008006" key="5">
    <source>
        <dbReference type="Google" id="ProtNLM"/>
    </source>
</evidence>
<dbReference type="RefSeq" id="WP_139213006.1">
    <property type="nucleotide sequence ID" value="NZ_FNTT01000002.1"/>
</dbReference>
<feature type="chain" id="PRO_5045384844" description="Lipoprotein" evidence="2">
    <location>
        <begin position="26"/>
        <end position="188"/>
    </location>
</feature>
<evidence type="ECO:0000256" key="2">
    <source>
        <dbReference type="SAM" id="SignalP"/>
    </source>
</evidence>
<organism evidence="3 4">
    <name type="scientific">Pseudomonas kilonensis</name>
    <dbReference type="NCBI Taxonomy" id="132476"/>
    <lineage>
        <taxon>Bacteria</taxon>
        <taxon>Pseudomonadati</taxon>
        <taxon>Pseudomonadota</taxon>
        <taxon>Gammaproteobacteria</taxon>
        <taxon>Pseudomonadales</taxon>
        <taxon>Pseudomonadaceae</taxon>
        <taxon>Pseudomonas</taxon>
    </lineage>
</organism>
<comment type="caution">
    <text evidence="3">The sequence shown here is derived from an EMBL/GenBank/DDBJ whole genome shotgun (WGS) entry which is preliminary data.</text>
</comment>